<name>A0ABW2UBT2_9BACT</name>
<dbReference type="SMART" id="SM00014">
    <property type="entry name" value="acidPPc"/>
    <property type="match status" value="1"/>
</dbReference>
<proteinExistence type="predicted"/>
<evidence type="ECO:0000259" key="2">
    <source>
        <dbReference type="SMART" id="SM00014"/>
    </source>
</evidence>
<protein>
    <submittedName>
        <fullName evidence="3">Phosphatase PAP2 family protein</fullName>
    </submittedName>
</protein>
<sequence length="228" mass="25089">MASPRFVIDTLYWLRRHQAGLGLLVLGWLIPWLIFVDLAENVWQSEGFVRDKAILAWLQAHRHPSLDAGAVLLSRLGGTVAMWTFCLGLIGGLLLARQRWQAGLVGASMGGTWVLHLTVKAWLERTRPAEWAPLVDEPPIPATVYSFPSGHAIAAAALATALILLLWPTRWRWLAFALGTTWAAAMGVARMYLGAHYASDVAAGWVGSIGWVMGVYLLFFRAYAAGER</sequence>
<dbReference type="Gene3D" id="1.20.144.10">
    <property type="entry name" value="Phosphatidic acid phosphatase type 2/haloperoxidase"/>
    <property type="match status" value="1"/>
</dbReference>
<feature type="transmembrane region" description="Helical" evidence="1">
    <location>
        <begin position="173"/>
        <end position="193"/>
    </location>
</feature>
<dbReference type="Pfam" id="PF01569">
    <property type="entry name" value="PAP2"/>
    <property type="match status" value="1"/>
</dbReference>
<dbReference type="Proteomes" id="UP001596513">
    <property type="component" value="Unassembled WGS sequence"/>
</dbReference>
<dbReference type="SUPFAM" id="SSF48317">
    <property type="entry name" value="Acid phosphatase/Vanadium-dependent haloperoxidase"/>
    <property type="match status" value="1"/>
</dbReference>
<dbReference type="RefSeq" id="WP_380206821.1">
    <property type="nucleotide sequence ID" value="NZ_JBHTEK010000005.1"/>
</dbReference>
<feature type="transmembrane region" description="Helical" evidence="1">
    <location>
        <begin position="21"/>
        <end position="39"/>
    </location>
</feature>
<feature type="transmembrane region" description="Helical" evidence="1">
    <location>
        <begin position="143"/>
        <end position="166"/>
    </location>
</feature>
<gene>
    <name evidence="3" type="ORF">ACFQT0_29035</name>
</gene>
<feature type="transmembrane region" description="Helical" evidence="1">
    <location>
        <begin position="205"/>
        <end position="224"/>
    </location>
</feature>
<evidence type="ECO:0000313" key="4">
    <source>
        <dbReference type="Proteomes" id="UP001596513"/>
    </source>
</evidence>
<keyword evidence="1" id="KW-0812">Transmembrane</keyword>
<dbReference type="InterPro" id="IPR036938">
    <property type="entry name" value="PAP2/HPO_sf"/>
</dbReference>
<dbReference type="CDD" id="cd03392">
    <property type="entry name" value="PAP2_like_2"/>
    <property type="match status" value="1"/>
</dbReference>
<evidence type="ECO:0000313" key="3">
    <source>
        <dbReference type="EMBL" id="MFC7670988.1"/>
    </source>
</evidence>
<evidence type="ECO:0000256" key="1">
    <source>
        <dbReference type="SAM" id="Phobius"/>
    </source>
</evidence>
<dbReference type="InterPro" id="IPR000326">
    <property type="entry name" value="PAP2/HPO"/>
</dbReference>
<keyword evidence="4" id="KW-1185">Reference proteome</keyword>
<dbReference type="EMBL" id="JBHTEK010000005">
    <property type="protein sequence ID" value="MFC7670988.1"/>
    <property type="molecule type" value="Genomic_DNA"/>
</dbReference>
<reference evidence="4" key="1">
    <citation type="journal article" date="2019" name="Int. J. Syst. Evol. Microbiol.">
        <title>The Global Catalogue of Microorganisms (GCM) 10K type strain sequencing project: providing services to taxonomists for standard genome sequencing and annotation.</title>
        <authorList>
            <consortium name="The Broad Institute Genomics Platform"/>
            <consortium name="The Broad Institute Genome Sequencing Center for Infectious Disease"/>
            <person name="Wu L."/>
            <person name="Ma J."/>
        </authorList>
    </citation>
    <scope>NUCLEOTIDE SEQUENCE [LARGE SCALE GENOMIC DNA]</scope>
    <source>
        <strain evidence="4">JCM 19635</strain>
    </source>
</reference>
<keyword evidence="1" id="KW-0472">Membrane</keyword>
<keyword evidence="1" id="KW-1133">Transmembrane helix</keyword>
<comment type="caution">
    <text evidence="3">The sequence shown here is derived from an EMBL/GenBank/DDBJ whole genome shotgun (WGS) entry which is preliminary data.</text>
</comment>
<dbReference type="PANTHER" id="PTHR14969:SF13">
    <property type="entry name" value="AT30094P"/>
    <property type="match status" value="1"/>
</dbReference>
<feature type="transmembrane region" description="Helical" evidence="1">
    <location>
        <begin position="102"/>
        <end position="123"/>
    </location>
</feature>
<accession>A0ABW2UBT2</accession>
<organism evidence="3 4">
    <name type="scientific">Hymenobacter humi</name>
    <dbReference type="NCBI Taxonomy" id="1411620"/>
    <lineage>
        <taxon>Bacteria</taxon>
        <taxon>Pseudomonadati</taxon>
        <taxon>Bacteroidota</taxon>
        <taxon>Cytophagia</taxon>
        <taxon>Cytophagales</taxon>
        <taxon>Hymenobacteraceae</taxon>
        <taxon>Hymenobacter</taxon>
    </lineage>
</organism>
<dbReference type="PANTHER" id="PTHR14969">
    <property type="entry name" value="SPHINGOSINE-1-PHOSPHATE PHOSPHOHYDROLASE"/>
    <property type="match status" value="1"/>
</dbReference>
<feature type="transmembrane region" description="Helical" evidence="1">
    <location>
        <begin position="72"/>
        <end position="95"/>
    </location>
</feature>
<feature type="domain" description="Phosphatidic acid phosphatase type 2/haloperoxidase" evidence="2">
    <location>
        <begin position="102"/>
        <end position="218"/>
    </location>
</feature>